<evidence type="ECO:0000256" key="3">
    <source>
        <dbReference type="ARBA" id="ARBA00048615"/>
    </source>
</evidence>
<evidence type="ECO:0000313" key="8">
    <source>
        <dbReference type="Proteomes" id="UP000515679"/>
    </source>
</evidence>
<dbReference type="InterPro" id="IPR008927">
    <property type="entry name" value="6-PGluconate_DH-like_C_sf"/>
</dbReference>
<keyword evidence="1" id="KW-0560">Oxidoreductase</keyword>
<dbReference type="RefSeq" id="WP_182301318.1">
    <property type="nucleotide sequence ID" value="NZ_CP041969.1"/>
</dbReference>
<feature type="domain" description="Mannitol dehydrogenase N-terminal" evidence="5">
    <location>
        <begin position="27"/>
        <end position="269"/>
    </location>
</feature>
<dbReference type="InterPro" id="IPR036291">
    <property type="entry name" value="NAD(P)-bd_dom_sf"/>
</dbReference>
<dbReference type="KEGG" id="cchl:FPL14_01275"/>
<sequence>MRQLNRSALQDEEAKLPKETSASPVTVLQIGEGNFLRGFFDWMVHESRKQGLFQGSVAVTQPRPSGKPKIDALAGQDGLYTLVIRGLENGASVERKEVISVFSEAFDPYGDWARMVELAVSPELRFIVSNTTEAGLVYRPEELTEGAPIVSFPGKVAYLLYRRYLKFDGAADRGLILLPCELLERNGDALKEAVLKYATDWELPETFVDWVQRHNRFLNSLVDRIVTGYPDRVQAEQWFAEWGYEDGLLCTAEPYHLWAIEGEPELDEELPFNRSGLNVQWVEDLKPFQQRKVRILNGAHTLMTPIGILHGVEHVRELMEHEKLGAFVRSTVYEEIIPSLPYPAREMRDYADAVFERYLNPYIRHRLADIAMNSISKFKTRLIPSLSYYAQRGERVPTGLAQGLAGLVRYYHVKRNGDQFEGRSLSGQPYTVRDDAKVLDTLAGIWADAEHANEALIATVTRILSDETLWGEDLARWNGLASEVTETLAGWTAKEEQQ</sequence>
<proteinExistence type="predicted"/>
<dbReference type="Pfam" id="PF08125">
    <property type="entry name" value="Mannitol_dh_C"/>
    <property type="match status" value="1"/>
</dbReference>
<feature type="domain" description="Mannitol dehydrogenase C-terminal" evidence="6">
    <location>
        <begin position="284"/>
        <end position="488"/>
    </location>
</feature>
<keyword evidence="2" id="KW-0520">NAD</keyword>
<protein>
    <submittedName>
        <fullName evidence="7">Tagaturonate reductase</fullName>
    </submittedName>
</protein>
<name>A0A7G5BSQ3_9BACL</name>
<dbReference type="InterPro" id="IPR013131">
    <property type="entry name" value="Mannitol_DH_N"/>
</dbReference>
<dbReference type="AlphaFoldDB" id="A0A7G5BSQ3"/>
<dbReference type="InterPro" id="IPR013328">
    <property type="entry name" value="6PGD_dom2"/>
</dbReference>
<evidence type="ECO:0000259" key="5">
    <source>
        <dbReference type="Pfam" id="PF01232"/>
    </source>
</evidence>
<organism evidence="7 8">
    <name type="scientific">Cohnella cholangitidis</name>
    <dbReference type="NCBI Taxonomy" id="2598458"/>
    <lineage>
        <taxon>Bacteria</taxon>
        <taxon>Bacillati</taxon>
        <taxon>Bacillota</taxon>
        <taxon>Bacilli</taxon>
        <taxon>Bacillales</taxon>
        <taxon>Paenibacillaceae</taxon>
        <taxon>Cohnella</taxon>
    </lineage>
</organism>
<dbReference type="PANTHER" id="PTHR30524:SF0">
    <property type="entry name" value="ALTRONATE OXIDOREDUCTASE-RELATED"/>
    <property type="match status" value="1"/>
</dbReference>
<dbReference type="Gene3D" id="3.40.50.720">
    <property type="entry name" value="NAD(P)-binding Rossmann-like Domain"/>
    <property type="match status" value="1"/>
</dbReference>
<feature type="region of interest" description="Disordered" evidence="4">
    <location>
        <begin position="1"/>
        <end position="22"/>
    </location>
</feature>
<evidence type="ECO:0000256" key="2">
    <source>
        <dbReference type="ARBA" id="ARBA00023027"/>
    </source>
</evidence>
<reference evidence="7 8" key="1">
    <citation type="submission" date="2019-07" db="EMBL/GenBank/DDBJ databases">
        <authorList>
            <person name="Kim J.K."/>
            <person name="Cheong H.-M."/>
            <person name="Choi Y."/>
            <person name="Hwang K.J."/>
            <person name="Lee S."/>
            <person name="Choi C."/>
        </authorList>
    </citation>
    <scope>NUCLEOTIDE SEQUENCE [LARGE SCALE GENOMIC DNA]</scope>
    <source>
        <strain evidence="7 8">KS 22</strain>
    </source>
</reference>
<evidence type="ECO:0000259" key="6">
    <source>
        <dbReference type="Pfam" id="PF08125"/>
    </source>
</evidence>
<dbReference type="GO" id="GO:0005829">
    <property type="term" value="C:cytosol"/>
    <property type="evidence" value="ECO:0007669"/>
    <property type="project" value="TreeGrafter"/>
</dbReference>
<gene>
    <name evidence="7" type="ORF">FPL14_01275</name>
</gene>
<dbReference type="Proteomes" id="UP000515679">
    <property type="component" value="Chromosome"/>
</dbReference>
<dbReference type="GO" id="GO:0008926">
    <property type="term" value="F:mannitol-1-phosphate 5-dehydrogenase activity"/>
    <property type="evidence" value="ECO:0007669"/>
    <property type="project" value="UniProtKB-EC"/>
</dbReference>
<evidence type="ECO:0000256" key="4">
    <source>
        <dbReference type="SAM" id="MobiDB-lite"/>
    </source>
</evidence>
<dbReference type="Gene3D" id="1.10.1040.10">
    <property type="entry name" value="N-(1-d-carboxylethyl)-l-norvaline Dehydrogenase, domain 2"/>
    <property type="match status" value="1"/>
</dbReference>
<dbReference type="GO" id="GO:0019592">
    <property type="term" value="P:mannitol catabolic process"/>
    <property type="evidence" value="ECO:0007669"/>
    <property type="project" value="TreeGrafter"/>
</dbReference>
<dbReference type="PANTHER" id="PTHR30524">
    <property type="entry name" value="MANNITOL-1-PHOSPHATE 5-DEHYDROGENASE"/>
    <property type="match status" value="1"/>
</dbReference>
<accession>A0A7G5BSQ3</accession>
<dbReference type="EMBL" id="CP041969">
    <property type="protein sequence ID" value="QMV39987.1"/>
    <property type="molecule type" value="Genomic_DNA"/>
</dbReference>
<dbReference type="SUPFAM" id="SSF48179">
    <property type="entry name" value="6-phosphogluconate dehydrogenase C-terminal domain-like"/>
    <property type="match status" value="1"/>
</dbReference>
<dbReference type="Pfam" id="PF01232">
    <property type="entry name" value="Mannitol_dh"/>
    <property type="match status" value="1"/>
</dbReference>
<dbReference type="SUPFAM" id="SSF51735">
    <property type="entry name" value="NAD(P)-binding Rossmann-fold domains"/>
    <property type="match status" value="1"/>
</dbReference>
<dbReference type="NCBIfam" id="NF002969">
    <property type="entry name" value="PRK03643.1"/>
    <property type="match status" value="1"/>
</dbReference>
<dbReference type="InterPro" id="IPR013118">
    <property type="entry name" value="Mannitol_DH_C"/>
</dbReference>
<evidence type="ECO:0000256" key="1">
    <source>
        <dbReference type="ARBA" id="ARBA00023002"/>
    </source>
</evidence>
<keyword evidence="8" id="KW-1185">Reference proteome</keyword>
<evidence type="ECO:0000313" key="7">
    <source>
        <dbReference type="EMBL" id="QMV39987.1"/>
    </source>
</evidence>
<comment type="catalytic activity">
    <reaction evidence="3">
        <text>D-mannitol 1-phosphate + NAD(+) = beta-D-fructose 6-phosphate + NADH + H(+)</text>
        <dbReference type="Rhea" id="RHEA:19661"/>
        <dbReference type="ChEBI" id="CHEBI:15378"/>
        <dbReference type="ChEBI" id="CHEBI:57540"/>
        <dbReference type="ChEBI" id="CHEBI:57634"/>
        <dbReference type="ChEBI" id="CHEBI:57945"/>
        <dbReference type="ChEBI" id="CHEBI:61381"/>
        <dbReference type="EC" id="1.1.1.17"/>
    </reaction>
</comment>